<dbReference type="SMART" id="SM00451">
    <property type="entry name" value="ZnF_U1"/>
    <property type="match status" value="2"/>
</dbReference>
<dbReference type="InterPro" id="IPR036236">
    <property type="entry name" value="Znf_C2H2_sf"/>
</dbReference>
<dbReference type="SUPFAM" id="SSF57667">
    <property type="entry name" value="beta-beta-alpha zinc fingers"/>
    <property type="match status" value="2"/>
</dbReference>
<evidence type="ECO:0000256" key="7">
    <source>
        <dbReference type="ARBA" id="ARBA00034126"/>
    </source>
</evidence>
<dbReference type="GO" id="GO:0008270">
    <property type="term" value="F:zinc ion binding"/>
    <property type="evidence" value="ECO:0007669"/>
    <property type="project" value="InterPro"/>
</dbReference>
<evidence type="ECO:0000256" key="2">
    <source>
        <dbReference type="ARBA" id="ARBA00022490"/>
    </source>
</evidence>
<evidence type="ECO:0000259" key="8">
    <source>
        <dbReference type="PROSITE" id="PS00028"/>
    </source>
</evidence>
<dbReference type="InterPro" id="IPR003604">
    <property type="entry name" value="Matrin/U1-like-C_Znf_C2H2"/>
</dbReference>
<accession>A0AAD7ZFE9</accession>
<evidence type="ECO:0000313" key="10">
    <source>
        <dbReference type="Proteomes" id="UP001233999"/>
    </source>
</evidence>
<keyword evidence="5" id="KW-0677">Repeat</keyword>
<reference evidence="9" key="1">
    <citation type="journal article" date="2023" name="IScience">
        <title>Live-bearing cockroach genome reveals convergent evolutionary mechanisms linked to viviparity in insects and beyond.</title>
        <authorList>
            <person name="Fouks B."/>
            <person name="Harrison M.C."/>
            <person name="Mikhailova A.A."/>
            <person name="Marchal E."/>
            <person name="English S."/>
            <person name="Carruthers M."/>
            <person name="Jennings E.C."/>
            <person name="Chiamaka E.L."/>
            <person name="Frigard R.A."/>
            <person name="Pippel M."/>
            <person name="Attardo G.M."/>
            <person name="Benoit J.B."/>
            <person name="Bornberg-Bauer E."/>
            <person name="Tobe S.S."/>
        </authorList>
    </citation>
    <scope>NUCLEOTIDE SEQUENCE</scope>
    <source>
        <strain evidence="9">Stay&amp;Tobe</strain>
    </source>
</reference>
<dbReference type="Pfam" id="PF12756">
    <property type="entry name" value="zf-C2H2_2"/>
    <property type="match status" value="1"/>
</dbReference>
<gene>
    <name evidence="9" type="ORF">L9F63_004758</name>
</gene>
<keyword evidence="4" id="KW-0479">Metal-binding</keyword>
<organism evidence="9 10">
    <name type="scientific">Diploptera punctata</name>
    <name type="common">Pacific beetle cockroach</name>
    <dbReference type="NCBI Taxonomy" id="6984"/>
    <lineage>
        <taxon>Eukaryota</taxon>
        <taxon>Metazoa</taxon>
        <taxon>Ecdysozoa</taxon>
        <taxon>Arthropoda</taxon>
        <taxon>Hexapoda</taxon>
        <taxon>Insecta</taxon>
        <taxon>Pterygota</taxon>
        <taxon>Neoptera</taxon>
        <taxon>Polyneoptera</taxon>
        <taxon>Dictyoptera</taxon>
        <taxon>Blattodea</taxon>
        <taxon>Blaberoidea</taxon>
        <taxon>Blaberidae</taxon>
        <taxon>Diplopterinae</taxon>
        <taxon>Diploptera</taxon>
    </lineage>
</organism>
<evidence type="ECO:0000256" key="3">
    <source>
        <dbReference type="ARBA" id="ARBA00022517"/>
    </source>
</evidence>
<dbReference type="EMBL" id="JASPKZ010008385">
    <property type="protein sequence ID" value="KAJ9579573.1"/>
    <property type="molecule type" value="Genomic_DNA"/>
</dbReference>
<proteinExistence type="inferred from homology"/>
<reference evidence="9" key="2">
    <citation type="submission" date="2023-05" db="EMBL/GenBank/DDBJ databases">
        <authorList>
            <person name="Fouks B."/>
        </authorList>
    </citation>
    <scope>NUCLEOTIDE SEQUENCE</scope>
    <source>
        <strain evidence="9">Stay&amp;Tobe</strain>
        <tissue evidence="9">Testes</tissue>
    </source>
</reference>
<evidence type="ECO:0000256" key="1">
    <source>
        <dbReference type="ARBA" id="ARBA00004496"/>
    </source>
</evidence>
<dbReference type="InterPro" id="IPR013087">
    <property type="entry name" value="Znf_C2H2_type"/>
</dbReference>
<name>A0AAD7ZFE9_DIPPU</name>
<comment type="subcellular location">
    <subcellularLocation>
        <location evidence="1">Cytoplasm</location>
    </subcellularLocation>
</comment>
<dbReference type="InterPro" id="IPR040025">
    <property type="entry name" value="Znf622/Rei1/Reh1"/>
</dbReference>
<dbReference type="PANTHER" id="PTHR13182:SF8">
    <property type="entry name" value="CYTOPLASMIC 60S SUBUNIT BIOGENESIS FACTOR ZNF622"/>
    <property type="match status" value="1"/>
</dbReference>
<dbReference type="GO" id="GO:0005737">
    <property type="term" value="C:cytoplasm"/>
    <property type="evidence" value="ECO:0007669"/>
    <property type="project" value="UniProtKB-SubCell"/>
</dbReference>
<keyword evidence="3" id="KW-0690">Ribosome biogenesis</keyword>
<feature type="domain" description="C2H2-type" evidence="8">
    <location>
        <begin position="71"/>
        <end position="93"/>
    </location>
</feature>
<evidence type="ECO:0000256" key="4">
    <source>
        <dbReference type="ARBA" id="ARBA00022723"/>
    </source>
</evidence>
<dbReference type="PANTHER" id="PTHR13182">
    <property type="entry name" value="ZINC FINGER PROTEIN 622"/>
    <property type="match status" value="1"/>
</dbReference>
<sequence length="386" mass="44323">MSAYTCLNCRVAFKDADMHKQHYKTDWHRYNLHRRVADLPPVFAEEFQKVVLLHKEKEDQGAKAKTLNLHCNVCRKKFGSKNAFENHLNSNKHKIALLKNPGTENENFEVLESSSQNPGTENENGEVLESSSQIVKSQVESMNAESESNIEEVDSDEWEEGENPISSNNCLFCSHHSASMKKNLRHMTIEHSFFIPDAEYLIDIEGLLTYLGEKVSQEFMCLWCNDRGKTFYSAQAAQQHMQDKGHCKMLHEGESLAEYADFYDYSPSYPPDQEGDANDEVTIPVLDASDFQLVLPSGATIGHRSLMRYYRQNYNPNKAVVPHKKKKLHSVIAQYRALGWTETQKEAAVRKARDVHYMKRMQSKYATAVGVKANKLHKHFRPQVNF</sequence>
<keyword evidence="10" id="KW-1185">Reference proteome</keyword>
<keyword evidence="2" id="KW-0963">Cytoplasm</keyword>
<protein>
    <recommendedName>
        <fullName evidence="8">C2H2-type domain-containing protein</fullName>
    </recommendedName>
</protein>
<evidence type="ECO:0000256" key="6">
    <source>
        <dbReference type="ARBA" id="ARBA00022833"/>
    </source>
</evidence>
<comment type="caution">
    <text evidence="9">The sequence shown here is derived from an EMBL/GenBank/DDBJ whole genome shotgun (WGS) entry which is preliminary data.</text>
</comment>
<evidence type="ECO:0000256" key="5">
    <source>
        <dbReference type="ARBA" id="ARBA00022737"/>
    </source>
</evidence>
<dbReference type="PROSITE" id="PS00028">
    <property type="entry name" value="ZINC_FINGER_C2H2_1"/>
    <property type="match status" value="2"/>
</dbReference>
<dbReference type="Pfam" id="PF12874">
    <property type="entry name" value="zf-met"/>
    <property type="match status" value="1"/>
</dbReference>
<dbReference type="Gene3D" id="3.30.160.60">
    <property type="entry name" value="Classic Zinc Finger"/>
    <property type="match status" value="1"/>
</dbReference>
<dbReference type="GO" id="GO:0003676">
    <property type="term" value="F:nucleic acid binding"/>
    <property type="evidence" value="ECO:0007669"/>
    <property type="project" value="InterPro"/>
</dbReference>
<comment type="similarity">
    <text evidence="7">Belongs to the REI1 family.</text>
</comment>
<keyword evidence="6" id="KW-0862">Zinc</keyword>
<feature type="domain" description="C2H2-type" evidence="8">
    <location>
        <begin position="6"/>
        <end position="28"/>
    </location>
</feature>
<dbReference type="AlphaFoldDB" id="A0AAD7ZFE9"/>
<dbReference type="InterPro" id="IPR041661">
    <property type="entry name" value="ZN622/Rei1/Reh1_Znf-C2H2"/>
</dbReference>
<dbReference type="GO" id="GO:0042273">
    <property type="term" value="P:ribosomal large subunit biogenesis"/>
    <property type="evidence" value="ECO:0007669"/>
    <property type="project" value="TreeGrafter"/>
</dbReference>
<dbReference type="GO" id="GO:0030687">
    <property type="term" value="C:preribosome, large subunit precursor"/>
    <property type="evidence" value="ECO:0007669"/>
    <property type="project" value="TreeGrafter"/>
</dbReference>
<dbReference type="SMART" id="SM00355">
    <property type="entry name" value="ZnF_C2H2"/>
    <property type="match status" value="4"/>
</dbReference>
<dbReference type="Proteomes" id="UP001233999">
    <property type="component" value="Unassembled WGS sequence"/>
</dbReference>
<evidence type="ECO:0000313" key="9">
    <source>
        <dbReference type="EMBL" id="KAJ9579573.1"/>
    </source>
</evidence>